<gene>
    <name evidence="2" type="ORF">F0M18_00745</name>
</gene>
<dbReference type="Pfam" id="PF05099">
    <property type="entry name" value="TerB"/>
    <property type="match status" value="1"/>
</dbReference>
<sequence>MIDALKALFTMPETESETALQHRLHVAAAAMLIETSRADFTEDAQEEAAMAGILRDSLDLEAGEVNALMAAAAERVDESTSLYEFTRTINDHYSAERKLQLIAAMWKVAYADGDLDKYEEALIRRVSELTYVPHEDYIRTKLAAQGKPIHND</sequence>
<dbReference type="AlphaFoldDB" id="A0A5B0X5P8"/>
<dbReference type="InterPro" id="IPR029024">
    <property type="entry name" value="TerB-like"/>
</dbReference>
<evidence type="ECO:0000313" key="3">
    <source>
        <dbReference type="Proteomes" id="UP000323708"/>
    </source>
</evidence>
<comment type="caution">
    <text evidence="2">The sequence shown here is derived from an EMBL/GenBank/DDBJ whole genome shotgun (WGS) entry which is preliminary data.</text>
</comment>
<accession>A0A5B0X5P8</accession>
<dbReference type="EMBL" id="VTUX01000001">
    <property type="protein sequence ID" value="KAA1194005.1"/>
    <property type="molecule type" value="Genomic_DNA"/>
</dbReference>
<keyword evidence="3" id="KW-1185">Reference proteome</keyword>
<reference evidence="2 3" key="1">
    <citation type="submission" date="2019-09" db="EMBL/GenBank/DDBJ databases">
        <authorList>
            <person name="Chen X.-Y."/>
        </authorList>
    </citation>
    <scope>NUCLEOTIDE SEQUENCE [LARGE SCALE GENOMIC DNA]</scope>
    <source>
        <strain evidence="2 3">NY5</strain>
    </source>
</reference>
<dbReference type="CDD" id="cd07313">
    <property type="entry name" value="terB_like_2"/>
    <property type="match status" value="1"/>
</dbReference>
<proteinExistence type="predicted"/>
<feature type="domain" description="Co-chaperone DjlA N-terminal" evidence="1">
    <location>
        <begin position="25"/>
        <end position="141"/>
    </location>
</feature>
<evidence type="ECO:0000259" key="1">
    <source>
        <dbReference type="Pfam" id="PF05099"/>
    </source>
</evidence>
<dbReference type="SUPFAM" id="SSF158682">
    <property type="entry name" value="TerB-like"/>
    <property type="match status" value="1"/>
</dbReference>
<dbReference type="InterPro" id="IPR007791">
    <property type="entry name" value="DjlA_N"/>
</dbReference>
<organism evidence="2 3">
    <name type="scientific">Pseudohalioglobus sediminis</name>
    <dbReference type="NCBI Taxonomy" id="2606449"/>
    <lineage>
        <taxon>Bacteria</taxon>
        <taxon>Pseudomonadati</taxon>
        <taxon>Pseudomonadota</taxon>
        <taxon>Gammaproteobacteria</taxon>
        <taxon>Cellvibrionales</taxon>
        <taxon>Halieaceae</taxon>
        <taxon>Pseudohalioglobus</taxon>
    </lineage>
</organism>
<name>A0A5B0X5P8_9GAMM</name>
<dbReference type="RefSeq" id="WP_149609474.1">
    <property type="nucleotide sequence ID" value="NZ_VTUX01000001.1"/>
</dbReference>
<dbReference type="Gene3D" id="1.10.3680.10">
    <property type="entry name" value="TerB-like"/>
    <property type="match status" value="1"/>
</dbReference>
<protein>
    <submittedName>
        <fullName evidence="2">TerB family tellurite resistance protein</fullName>
    </submittedName>
</protein>
<evidence type="ECO:0000313" key="2">
    <source>
        <dbReference type="EMBL" id="KAA1194005.1"/>
    </source>
</evidence>
<dbReference type="Proteomes" id="UP000323708">
    <property type="component" value="Unassembled WGS sequence"/>
</dbReference>